<accession>A0ABR2R0M3</accession>
<protein>
    <submittedName>
        <fullName evidence="1">Uncharacterized protein</fullName>
    </submittedName>
</protein>
<keyword evidence="2" id="KW-1185">Reference proteome</keyword>
<name>A0ABR2R0M3_9ROSI</name>
<organism evidence="1 2">
    <name type="scientific">Hibiscus sabdariffa</name>
    <name type="common">roselle</name>
    <dbReference type="NCBI Taxonomy" id="183260"/>
    <lineage>
        <taxon>Eukaryota</taxon>
        <taxon>Viridiplantae</taxon>
        <taxon>Streptophyta</taxon>
        <taxon>Embryophyta</taxon>
        <taxon>Tracheophyta</taxon>
        <taxon>Spermatophyta</taxon>
        <taxon>Magnoliopsida</taxon>
        <taxon>eudicotyledons</taxon>
        <taxon>Gunneridae</taxon>
        <taxon>Pentapetalae</taxon>
        <taxon>rosids</taxon>
        <taxon>malvids</taxon>
        <taxon>Malvales</taxon>
        <taxon>Malvaceae</taxon>
        <taxon>Malvoideae</taxon>
        <taxon>Hibiscus</taxon>
    </lineage>
</organism>
<dbReference type="EMBL" id="JBBPBN010000029">
    <property type="protein sequence ID" value="KAK9006509.1"/>
    <property type="molecule type" value="Genomic_DNA"/>
</dbReference>
<sequence length="104" mass="11799">MDQARLVYCSFGIDSQCFYFFYKGASIFCFDWMTKGMSQLETTGPPWQTISAGNQISAERLAELLAYVYVQITVRLACTKLPSTVELSPHAIRCHMAPFLKSRN</sequence>
<reference evidence="1 2" key="1">
    <citation type="journal article" date="2024" name="G3 (Bethesda)">
        <title>Genome assembly of Hibiscus sabdariffa L. provides insights into metabolisms of medicinal natural products.</title>
        <authorList>
            <person name="Kim T."/>
        </authorList>
    </citation>
    <scope>NUCLEOTIDE SEQUENCE [LARGE SCALE GENOMIC DNA]</scope>
    <source>
        <strain evidence="1">TK-2024</strain>
        <tissue evidence="1">Old leaves</tissue>
    </source>
</reference>
<proteinExistence type="predicted"/>
<evidence type="ECO:0000313" key="2">
    <source>
        <dbReference type="Proteomes" id="UP001396334"/>
    </source>
</evidence>
<dbReference type="Proteomes" id="UP001396334">
    <property type="component" value="Unassembled WGS sequence"/>
</dbReference>
<comment type="caution">
    <text evidence="1">The sequence shown here is derived from an EMBL/GenBank/DDBJ whole genome shotgun (WGS) entry which is preliminary data.</text>
</comment>
<gene>
    <name evidence="1" type="ORF">V6N11_035545</name>
</gene>
<evidence type="ECO:0000313" key="1">
    <source>
        <dbReference type="EMBL" id="KAK9006509.1"/>
    </source>
</evidence>